<dbReference type="OrthoDB" id="3782893at2"/>
<dbReference type="Gene3D" id="3.10.450.50">
    <property type="match status" value="1"/>
</dbReference>
<dbReference type="InterPro" id="IPR032710">
    <property type="entry name" value="NTF2-like_dom_sf"/>
</dbReference>
<dbReference type="Pfam" id="PF12680">
    <property type="entry name" value="SnoaL_2"/>
    <property type="match status" value="1"/>
</dbReference>
<dbReference type="KEGG" id="mgg:MPLG2_2260"/>
<dbReference type="SUPFAM" id="SSF54427">
    <property type="entry name" value="NTF2-like"/>
    <property type="match status" value="1"/>
</dbReference>
<dbReference type="AlphaFoldDB" id="A0A2N9JGS2"/>
<organism evidence="2 3">
    <name type="scientific">Micropruina glycogenica</name>
    <dbReference type="NCBI Taxonomy" id="75385"/>
    <lineage>
        <taxon>Bacteria</taxon>
        <taxon>Bacillati</taxon>
        <taxon>Actinomycetota</taxon>
        <taxon>Actinomycetes</taxon>
        <taxon>Propionibacteriales</taxon>
        <taxon>Nocardioidaceae</taxon>
        <taxon>Micropruina</taxon>
    </lineage>
</organism>
<accession>A0A2N9JGS2</accession>
<gene>
    <name evidence="2" type="ORF">MPLG2_2260</name>
</gene>
<sequence>MNADDLLTRLGDVLNGHRWAQLPILLHPDFTCLLVHTGERFTRDEWVRFNAEYPGFQGYELVDRVVSGDRAAARAHVTGLVAGRLRHFEVAEFLTAKNGLIADLVEVWADLDQAPPTRDNR</sequence>
<dbReference type="InterPro" id="IPR037401">
    <property type="entry name" value="SnoaL-like"/>
</dbReference>
<evidence type="ECO:0000259" key="1">
    <source>
        <dbReference type="Pfam" id="PF12680"/>
    </source>
</evidence>
<proteinExistence type="predicted"/>
<reference evidence="2 3" key="1">
    <citation type="submission" date="2018-02" db="EMBL/GenBank/DDBJ databases">
        <authorList>
            <person name="Cohen D.B."/>
            <person name="Kent A.D."/>
        </authorList>
    </citation>
    <scope>NUCLEOTIDE SEQUENCE [LARGE SCALE GENOMIC DNA]</scope>
    <source>
        <strain evidence="2">1</strain>
    </source>
</reference>
<dbReference type="RefSeq" id="WP_105186052.1">
    <property type="nucleotide sequence ID" value="NZ_BAAAGO010000004.1"/>
</dbReference>
<keyword evidence="3" id="KW-1185">Reference proteome</keyword>
<evidence type="ECO:0000313" key="2">
    <source>
        <dbReference type="EMBL" id="SPD87290.1"/>
    </source>
</evidence>
<protein>
    <recommendedName>
        <fullName evidence="1">SnoaL-like domain-containing protein</fullName>
    </recommendedName>
</protein>
<name>A0A2N9JGS2_9ACTN</name>
<dbReference type="Proteomes" id="UP000238164">
    <property type="component" value="Chromosome 1"/>
</dbReference>
<feature type="domain" description="SnoaL-like" evidence="1">
    <location>
        <begin position="9"/>
        <end position="103"/>
    </location>
</feature>
<dbReference type="EMBL" id="LT985188">
    <property type="protein sequence ID" value="SPD87290.1"/>
    <property type="molecule type" value="Genomic_DNA"/>
</dbReference>
<evidence type="ECO:0000313" key="3">
    <source>
        <dbReference type="Proteomes" id="UP000238164"/>
    </source>
</evidence>